<dbReference type="AlphaFoldDB" id="A0A1G9Y5R9"/>
<organism evidence="5 6">
    <name type="scientific">Megasphaera paucivorans</name>
    <dbReference type="NCBI Taxonomy" id="349095"/>
    <lineage>
        <taxon>Bacteria</taxon>
        <taxon>Bacillati</taxon>
        <taxon>Bacillota</taxon>
        <taxon>Negativicutes</taxon>
        <taxon>Veillonellales</taxon>
        <taxon>Veillonellaceae</taxon>
        <taxon>Megasphaera</taxon>
    </lineage>
</organism>
<evidence type="ECO:0000256" key="1">
    <source>
        <dbReference type="ARBA" id="ARBA00010923"/>
    </source>
</evidence>
<feature type="domain" description="Type I restriction modification DNA specificity" evidence="4">
    <location>
        <begin position="199"/>
        <end position="365"/>
    </location>
</feature>
<evidence type="ECO:0000313" key="6">
    <source>
        <dbReference type="Proteomes" id="UP000199309"/>
    </source>
</evidence>
<dbReference type="EMBL" id="FNHQ01000021">
    <property type="protein sequence ID" value="SDN03901.1"/>
    <property type="molecule type" value="Genomic_DNA"/>
</dbReference>
<keyword evidence="3" id="KW-0238">DNA-binding</keyword>
<dbReference type="OrthoDB" id="1626571at2"/>
<accession>A0A1G9Y5R9</accession>
<dbReference type="Gene3D" id="3.90.220.20">
    <property type="entry name" value="DNA methylase specificity domains"/>
    <property type="match status" value="2"/>
</dbReference>
<name>A0A1G9Y5R9_9FIRM</name>
<evidence type="ECO:0000256" key="3">
    <source>
        <dbReference type="ARBA" id="ARBA00023125"/>
    </source>
</evidence>
<dbReference type="PANTHER" id="PTHR30408">
    <property type="entry name" value="TYPE-1 RESTRICTION ENZYME ECOKI SPECIFICITY PROTEIN"/>
    <property type="match status" value="1"/>
</dbReference>
<dbReference type="Pfam" id="PF01420">
    <property type="entry name" value="Methylase_S"/>
    <property type="match status" value="2"/>
</dbReference>
<dbReference type="InterPro" id="IPR000055">
    <property type="entry name" value="Restrct_endonuc_typeI_TRD"/>
</dbReference>
<comment type="similarity">
    <text evidence="1">Belongs to the type-I restriction system S methylase family.</text>
</comment>
<evidence type="ECO:0000313" key="5">
    <source>
        <dbReference type="EMBL" id="SDN03901.1"/>
    </source>
</evidence>
<dbReference type="GO" id="GO:0003677">
    <property type="term" value="F:DNA binding"/>
    <property type="evidence" value="ECO:0007669"/>
    <property type="project" value="UniProtKB-KW"/>
</dbReference>
<dbReference type="SUPFAM" id="SSF116734">
    <property type="entry name" value="DNA methylase specificity domain"/>
    <property type="match status" value="2"/>
</dbReference>
<keyword evidence="6" id="KW-1185">Reference proteome</keyword>
<sequence>MSEWEKTRLGDVIETNTISYSTKEGWKFVNYLDTGNITENVVAEIQRIDLNTEKLPSRAKRKVHYNSILYSTVRPNQRHYGIVKEQPENFLVSTGFTVIDADEFKVDADFLYFFLSQDNLVELLHSIAEQSVSTYPSIKASDIENIEVELPPLVEQKRIASILNALSDKIRQNTEINKNLEQQVELLFADCFLNLSEIPDGWKESNLLEIADYLNGLAMQKYRPEADEKGIPVLKIKELRQGFCDSSSELCTPSIKSEYIIHDGDVIFSWSGSLLVDLWCGDICGLNQHLFKVTSSKYDKWFYYAWTAHYLSRFAAIAADKATTMGHIKREDLGKAKVLIPSDEDYHRIGVLLQPIYDLIISNKIENRQLASVRDSLLPKLMSGELDVSNTDI</sequence>
<feature type="domain" description="Type I restriction modification DNA specificity" evidence="4">
    <location>
        <begin position="1"/>
        <end position="182"/>
    </location>
</feature>
<evidence type="ECO:0000256" key="2">
    <source>
        <dbReference type="ARBA" id="ARBA00022747"/>
    </source>
</evidence>
<dbReference type="InterPro" id="IPR052021">
    <property type="entry name" value="Type-I_RS_S_subunit"/>
</dbReference>
<dbReference type="Proteomes" id="UP000199309">
    <property type="component" value="Unassembled WGS sequence"/>
</dbReference>
<keyword evidence="2" id="KW-0680">Restriction system</keyword>
<evidence type="ECO:0000259" key="4">
    <source>
        <dbReference type="Pfam" id="PF01420"/>
    </source>
</evidence>
<dbReference type="RefSeq" id="WP_091651301.1">
    <property type="nucleotide sequence ID" value="NZ_FNHQ01000021.1"/>
</dbReference>
<dbReference type="InterPro" id="IPR044946">
    <property type="entry name" value="Restrct_endonuc_typeI_TRD_sf"/>
</dbReference>
<dbReference type="PANTHER" id="PTHR30408:SF13">
    <property type="entry name" value="TYPE I RESTRICTION ENZYME HINDI SPECIFICITY SUBUNIT"/>
    <property type="match status" value="1"/>
</dbReference>
<reference evidence="5 6" key="1">
    <citation type="submission" date="2016-10" db="EMBL/GenBank/DDBJ databases">
        <authorList>
            <person name="de Groot N.N."/>
        </authorList>
    </citation>
    <scope>NUCLEOTIDE SEQUENCE [LARGE SCALE GENOMIC DNA]</scope>
    <source>
        <strain evidence="5 6">DSM 16981</strain>
    </source>
</reference>
<proteinExistence type="inferred from homology"/>
<gene>
    <name evidence="5" type="ORF">SAMN05660299_01983</name>
</gene>
<protein>
    <submittedName>
        <fullName evidence="5">Type I restriction enzyme, S subunit</fullName>
    </submittedName>
</protein>
<dbReference type="GO" id="GO:0009307">
    <property type="term" value="P:DNA restriction-modification system"/>
    <property type="evidence" value="ECO:0007669"/>
    <property type="project" value="UniProtKB-KW"/>
</dbReference>
<dbReference type="STRING" id="349095.SAMN05660299_01983"/>